<reference evidence="1 2" key="1">
    <citation type="journal article" date="2018" name="Nat. Ecol. Evol.">
        <title>Shark genomes provide insights into elasmobranch evolution and the origin of vertebrates.</title>
        <authorList>
            <person name="Hara Y"/>
            <person name="Yamaguchi K"/>
            <person name="Onimaru K"/>
            <person name="Kadota M"/>
            <person name="Koyanagi M"/>
            <person name="Keeley SD"/>
            <person name="Tatsumi K"/>
            <person name="Tanaka K"/>
            <person name="Motone F"/>
            <person name="Kageyama Y"/>
            <person name="Nozu R"/>
            <person name="Adachi N"/>
            <person name="Nishimura O"/>
            <person name="Nakagawa R"/>
            <person name="Tanegashima C"/>
            <person name="Kiyatake I"/>
            <person name="Matsumoto R"/>
            <person name="Murakumo K"/>
            <person name="Nishida K"/>
            <person name="Terakita A"/>
            <person name="Kuratani S"/>
            <person name="Sato K"/>
            <person name="Hyodo S Kuraku.S."/>
        </authorList>
    </citation>
    <scope>NUCLEOTIDE SEQUENCE [LARGE SCALE GENOMIC DNA]</scope>
</reference>
<gene>
    <name evidence="1" type="ORF">scyTo_0019693</name>
</gene>
<dbReference type="AlphaFoldDB" id="A0A401PPC4"/>
<dbReference type="Proteomes" id="UP000288216">
    <property type="component" value="Unassembled WGS sequence"/>
</dbReference>
<name>A0A401PPC4_SCYTO</name>
<protein>
    <submittedName>
        <fullName evidence="1">Uncharacterized protein</fullName>
    </submittedName>
</protein>
<accession>A0A401PPC4</accession>
<proteinExistence type="predicted"/>
<sequence length="79" mass="8792">QSQTPCPFLPPSPEALQEVHLKTVKCNPQYILQQLLQDEYDDVAPVGLLRKNMKALNILPPIPRIKSGSKKEGIETLTA</sequence>
<feature type="non-terminal residue" evidence="1">
    <location>
        <position position="1"/>
    </location>
</feature>
<evidence type="ECO:0000313" key="2">
    <source>
        <dbReference type="Proteomes" id="UP000288216"/>
    </source>
</evidence>
<dbReference type="EMBL" id="BFAA01014909">
    <property type="protein sequence ID" value="GCB74955.1"/>
    <property type="molecule type" value="Genomic_DNA"/>
</dbReference>
<comment type="caution">
    <text evidence="1">The sequence shown here is derived from an EMBL/GenBank/DDBJ whole genome shotgun (WGS) entry which is preliminary data.</text>
</comment>
<evidence type="ECO:0000313" key="1">
    <source>
        <dbReference type="EMBL" id="GCB74955.1"/>
    </source>
</evidence>
<organism evidence="1 2">
    <name type="scientific">Scyliorhinus torazame</name>
    <name type="common">Cloudy catshark</name>
    <name type="synonym">Catulus torazame</name>
    <dbReference type="NCBI Taxonomy" id="75743"/>
    <lineage>
        <taxon>Eukaryota</taxon>
        <taxon>Metazoa</taxon>
        <taxon>Chordata</taxon>
        <taxon>Craniata</taxon>
        <taxon>Vertebrata</taxon>
        <taxon>Chondrichthyes</taxon>
        <taxon>Elasmobranchii</taxon>
        <taxon>Galeomorphii</taxon>
        <taxon>Galeoidea</taxon>
        <taxon>Carcharhiniformes</taxon>
        <taxon>Scyliorhinidae</taxon>
        <taxon>Scyliorhinus</taxon>
    </lineage>
</organism>
<keyword evidence="2" id="KW-1185">Reference proteome</keyword>